<organism evidence="1 2">
    <name type="scientific">Methylomonas lenta</name>
    <dbReference type="NCBI Taxonomy" id="980561"/>
    <lineage>
        <taxon>Bacteria</taxon>
        <taxon>Pseudomonadati</taxon>
        <taxon>Pseudomonadota</taxon>
        <taxon>Gammaproteobacteria</taxon>
        <taxon>Methylococcales</taxon>
        <taxon>Methylococcaceae</taxon>
        <taxon>Methylomonas</taxon>
    </lineage>
</organism>
<keyword evidence="2" id="KW-1185">Reference proteome</keyword>
<dbReference type="STRING" id="980561.A1359_03160"/>
<dbReference type="RefSeq" id="WP_066977797.1">
    <property type="nucleotide sequence ID" value="NZ_LUUI01000044.1"/>
</dbReference>
<comment type="caution">
    <text evidence="1">The sequence shown here is derived from an EMBL/GenBank/DDBJ whole genome shotgun (WGS) entry which is preliminary data.</text>
</comment>
<protein>
    <recommendedName>
        <fullName evidence="3">Roadblock/LAMTOR2 domain-containing protein</fullName>
    </recommendedName>
</protein>
<dbReference type="OrthoDB" id="5295752at2"/>
<gene>
    <name evidence="1" type="ORF">A1359_03160</name>
</gene>
<evidence type="ECO:0000313" key="2">
    <source>
        <dbReference type="Proteomes" id="UP000078476"/>
    </source>
</evidence>
<dbReference type="SUPFAM" id="SSF103196">
    <property type="entry name" value="Roadblock/LC7 domain"/>
    <property type="match status" value="1"/>
</dbReference>
<evidence type="ECO:0000313" key="1">
    <source>
        <dbReference type="EMBL" id="OAI20472.1"/>
    </source>
</evidence>
<dbReference type="Proteomes" id="UP000078476">
    <property type="component" value="Unassembled WGS sequence"/>
</dbReference>
<sequence length="219" mass="24037">MSELKLKPGLYLYPTPAGAYQAISTPQTNKPGRFLQRLLQQPQTPALTLEELCRLAETDDEAKVLELLHHCQQLGWVQGVDEVLSAPQTALEILLPDLLGQISETGKVLLADEQGLYLACSGFTHEVAEELSALSADLATVHQRRSGLLISNMGIASHAWAIVDVFGCSQIGFWPLFIGNHHFVIAIAGIPHFNQAEFVTLIWALSIRYAKKDSPKQGE</sequence>
<dbReference type="EMBL" id="LUUI01000044">
    <property type="protein sequence ID" value="OAI20472.1"/>
    <property type="molecule type" value="Genomic_DNA"/>
</dbReference>
<reference evidence="1 2" key="1">
    <citation type="submission" date="2016-03" db="EMBL/GenBank/DDBJ databases">
        <authorList>
            <person name="Ploux O."/>
        </authorList>
    </citation>
    <scope>NUCLEOTIDE SEQUENCE [LARGE SCALE GENOMIC DNA]</scope>
    <source>
        <strain evidence="1 2">R-45370</strain>
    </source>
</reference>
<name>A0A177NRH2_9GAMM</name>
<proteinExistence type="predicted"/>
<evidence type="ECO:0008006" key="3">
    <source>
        <dbReference type="Google" id="ProtNLM"/>
    </source>
</evidence>
<accession>A0A177NRH2</accession>
<dbReference type="AlphaFoldDB" id="A0A177NRH2"/>